<keyword evidence="7 8" id="KW-0472">Membrane</keyword>
<evidence type="ECO:0000313" key="10">
    <source>
        <dbReference type="EMBL" id="MBI1627034.1"/>
    </source>
</evidence>
<feature type="transmembrane region" description="Helical" evidence="8">
    <location>
        <begin position="420"/>
        <end position="440"/>
    </location>
</feature>
<evidence type="ECO:0000256" key="2">
    <source>
        <dbReference type="ARBA" id="ARBA00008537"/>
    </source>
</evidence>
<evidence type="ECO:0000256" key="1">
    <source>
        <dbReference type="ARBA" id="ARBA00004651"/>
    </source>
</evidence>
<dbReference type="Pfam" id="PF07690">
    <property type="entry name" value="MFS_1"/>
    <property type="match status" value="1"/>
</dbReference>
<evidence type="ECO:0000259" key="9">
    <source>
        <dbReference type="PROSITE" id="PS50850"/>
    </source>
</evidence>
<keyword evidence="11" id="KW-1185">Reference proteome</keyword>
<dbReference type="Proteomes" id="UP000530032">
    <property type="component" value="Unassembled WGS sequence"/>
</dbReference>
<dbReference type="Gene3D" id="1.20.1720.10">
    <property type="entry name" value="Multidrug resistance protein D"/>
    <property type="match status" value="1"/>
</dbReference>
<comment type="subcellular location">
    <subcellularLocation>
        <location evidence="1">Cell membrane</location>
        <topology evidence="1">Multi-pass membrane protein</topology>
    </subcellularLocation>
</comment>
<feature type="transmembrane region" description="Helical" evidence="8">
    <location>
        <begin position="378"/>
        <end position="399"/>
    </location>
</feature>
<keyword evidence="6 8" id="KW-1133">Transmembrane helix</keyword>
<dbReference type="PANTHER" id="PTHR42718:SF9">
    <property type="entry name" value="MAJOR FACILITATOR SUPERFAMILY MULTIDRUG TRANSPORTER MFSC"/>
    <property type="match status" value="1"/>
</dbReference>
<dbReference type="PRINTS" id="PR01036">
    <property type="entry name" value="TCRTETB"/>
</dbReference>
<keyword evidence="3" id="KW-0813">Transport</keyword>
<feature type="transmembrane region" description="Helical" evidence="8">
    <location>
        <begin position="246"/>
        <end position="266"/>
    </location>
</feature>
<evidence type="ECO:0000256" key="7">
    <source>
        <dbReference type="ARBA" id="ARBA00023136"/>
    </source>
</evidence>
<feature type="transmembrane region" description="Helical" evidence="8">
    <location>
        <begin position="460"/>
        <end position="478"/>
    </location>
</feature>
<reference evidence="10" key="1">
    <citation type="submission" date="2020-12" db="EMBL/GenBank/DDBJ databases">
        <title>Comamonas sp. nov., isolated from stream water.</title>
        <authorList>
            <person name="Park K.-H."/>
        </authorList>
    </citation>
    <scope>NUCLEOTIDE SEQUENCE</scope>
    <source>
        <strain evidence="10">EJ-4</strain>
    </source>
</reference>
<evidence type="ECO:0000256" key="8">
    <source>
        <dbReference type="SAM" id="Phobius"/>
    </source>
</evidence>
<sequence length="494" mass="52096">MNAGASQGGASTAELRARYGERYRWLLLLAVLVGVVASVLPSTSVNVAIPAISAYFHIGPAQAQWITSGFMVASTIAMLVTPWLLHRFGYRRTYVAALVLLTIGAVVGGLAQHYPLILASRVAEGIAAGIIQPIPAVIMMSAFKPHEQGRAGGLFGMGVVLAPALAPALGGVLTDWLGWRATFFMVVPFALVSIWLGFKLVPHSSPGGAEAGAQKTPLDWLGLTLGGAGTVCLLNGLAQLHSPSKLAAAGLLLASTVLLVAFVLWQQRLLRQGQKPLMDLRLFECRPFVMGCIVSLIYGAAMYGSTYLLPLFIQMGLGLSASYAGNLLIPAGLVLAFTFPIVGRMADKHPVHWLVGIGVALLALSFALNIWIGTTTPLWWLAVVIIIGRIGLGFILPSLNLGAMRPLDRSLLPQGSSTISFIRMLGGAAGVGLSGIMLQWRIAVHVADSNLSTQAAQLAAFHECFAMLTLLCLIALVASMQLRSPQALSSPTPS</sequence>
<organism evidence="10 11">
    <name type="scientific">Comamonas suwonensis</name>
    <dbReference type="NCBI Taxonomy" id="2606214"/>
    <lineage>
        <taxon>Bacteria</taxon>
        <taxon>Pseudomonadati</taxon>
        <taxon>Pseudomonadota</taxon>
        <taxon>Betaproteobacteria</taxon>
        <taxon>Burkholderiales</taxon>
        <taxon>Comamonadaceae</taxon>
        <taxon>Comamonas</taxon>
    </lineage>
</organism>
<dbReference type="InterPro" id="IPR004638">
    <property type="entry name" value="EmrB-like"/>
</dbReference>
<evidence type="ECO:0000256" key="6">
    <source>
        <dbReference type="ARBA" id="ARBA00022989"/>
    </source>
</evidence>
<feature type="transmembrane region" description="Helical" evidence="8">
    <location>
        <begin position="351"/>
        <end position="372"/>
    </location>
</feature>
<dbReference type="NCBIfam" id="TIGR00711">
    <property type="entry name" value="efflux_EmrB"/>
    <property type="match status" value="1"/>
</dbReference>
<feature type="transmembrane region" description="Helical" evidence="8">
    <location>
        <begin position="94"/>
        <end position="114"/>
    </location>
</feature>
<dbReference type="InterPro" id="IPR011701">
    <property type="entry name" value="MFS"/>
</dbReference>
<feature type="transmembrane region" description="Helical" evidence="8">
    <location>
        <begin position="155"/>
        <end position="173"/>
    </location>
</feature>
<feature type="transmembrane region" description="Helical" evidence="8">
    <location>
        <begin position="321"/>
        <end position="339"/>
    </location>
</feature>
<feature type="transmembrane region" description="Helical" evidence="8">
    <location>
        <begin position="64"/>
        <end position="85"/>
    </location>
</feature>
<feature type="transmembrane region" description="Helical" evidence="8">
    <location>
        <begin position="179"/>
        <end position="198"/>
    </location>
</feature>
<feature type="domain" description="Major facilitator superfamily (MFS) profile" evidence="9">
    <location>
        <begin position="27"/>
        <end position="487"/>
    </location>
</feature>
<evidence type="ECO:0000256" key="5">
    <source>
        <dbReference type="ARBA" id="ARBA00022692"/>
    </source>
</evidence>
<keyword evidence="5 8" id="KW-0812">Transmembrane</keyword>
<accession>A0A843BCX5</accession>
<evidence type="ECO:0000256" key="3">
    <source>
        <dbReference type="ARBA" id="ARBA00022448"/>
    </source>
</evidence>
<dbReference type="EMBL" id="JABBCQ020000036">
    <property type="protein sequence ID" value="MBI1627034.1"/>
    <property type="molecule type" value="Genomic_DNA"/>
</dbReference>
<dbReference type="AlphaFoldDB" id="A0A843BCX5"/>
<protein>
    <submittedName>
        <fullName evidence="10">DHA2 family efflux MFS transporter permease subunit</fullName>
    </submittedName>
</protein>
<dbReference type="RefSeq" id="WP_198462378.1">
    <property type="nucleotide sequence ID" value="NZ_JABBCQ020000036.1"/>
</dbReference>
<feature type="transmembrane region" description="Helical" evidence="8">
    <location>
        <begin position="25"/>
        <end position="58"/>
    </location>
</feature>
<dbReference type="Gene3D" id="1.20.1250.20">
    <property type="entry name" value="MFS general substrate transporter like domains"/>
    <property type="match status" value="1"/>
</dbReference>
<dbReference type="GO" id="GO:0022857">
    <property type="term" value="F:transmembrane transporter activity"/>
    <property type="evidence" value="ECO:0007669"/>
    <property type="project" value="InterPro"/>
</dbReference>
<dbReference type="GO" id="GO:0005886">
    <property type="term" value="C:plasma membrane"/>
    <property type="evidence" value="ECO:0007669"/>
    <property type="project" value="UniProtKB-SubCell"/>
</dbReference>
<evidence type="ECO:0000313" key="11">
    <source>
        <dbReference type="Proteomes" id="UP000530032"/>
    </source>
</evidence>
<comment type="similarity">
    <text evidence="2">Belongs to the major facilitator superfamily. EmrB family.</text>
</comment>
<dbReference type="PROSITE" id="PS50850">
    <property type="entry name" value="MFS"/>
    <property type="match status" value="1"/>
</dbReference>
<comment type="caution">
    <text evidence="10">The sequence shown here is derived from an EMBL/GenBank/DDBJ whole genome shotgun (WGS) entry which is preliminary data.</text>
</comment>
<gene>
    <name evidence="10" type="ORF">HF327_021430</name>
</gene>
<dbReference type="PANTHER" id="PTHR42718">
    <property type="entry name" value="MAJOR FACILITATOR SUPERFAMILY MULTIDRUG TRANSPORTER MFSC"/>
    <property type="match status" value="1"/>
</dbReference>
<name>A0A843BCX5_9BURK</name>
<dbReference type="SUPFAM" id="SSF103473">
    <property type="entry name" value="MFS general substrate transporter"/>
    <property type="match status" value="1"/>
</dbReference>
<dbReference type="InterPro" id="IPR036259">
    <property type="entry name" value="MFS_trans_sf"/>
</dbReference>
<feature type="transmembrane region" description="Helical" evidence="8">
    <location>
        <begin position="287"/>
        <end position="309"/>
    </location>
</feature>
<dbReference type="InterPro" id="IPR020846">
    <property type="entry name" value="MFS_dom"/>
</dbReference>
<keyword evidence="4" id="KW-1003">Cell membrane</keyword>
<proteinExistence type="inferred from homology"/>
<evidence type="ECO:0000256" key="4">
    <source>
        <dbReference type="ARBA" id="ARBA00022475"/>
    </source>
</evidence>